<evidence type="ECO:0008006" key="3">
    <source>
        <dbReference type="Google" id="ProtNLM"/>
    </source>
</evidence>
<dbReference type="RefSeq" id="WP_283760455.1">
    <property type="nucleotide sequence ID" value="NZ_JAQOSQ010000052.1"/>
</dbReference>
<reference evidence="1 2" key="1">
    <citation type="submission" date="2023-01" db="EMBL/GenBank/DDBJ databases">
        <title>Novel diversity within Roseofilum (Cyanobacteria; Desertifilaceae) from marine benthic mats with descriptions of four novel species.</title>
        <authorList>
            <person name="Wang Y."/>
            <person name="Berthold D.E."/>
            <person name="Hu J."/>
            <person name="Lefler F.W."/>
            <person name="Laughinghouse H.D. IV."/>
        </authorList>
    </citation>
    <scope>NUCLEOTIDE SEQUENCE [LARGE SCALE GENOMIC DNA]</scope>
    <source>
        <strain evidence="1 2">BLCC-M143</strain>
    </source>
</reference>
<protein>
    <recommendedName>
        <fullName evidence="3">DUF1838 domain-containing protein</fullName>
    </recommendedName>
</protein>
<organism evidence="1 2">
    <name type="scientific">Roseofilum casamattae BLCC-M143</name>
    <dbReference type="NCBI Taxonomy" id="3022442"/>
    <lineage>
        <taxon>Bacteria</taxon>
        <taxon>Bacillati</taxon>
        <taxon>Cyanobacteriota</taxon>
        <taxon>Cyanophyceae</taxon>
        <taxon>Desertifilales</taxon>
        <taxon>Desertifilaceae</taxon>
        <taxon>Roseofilum</taxon>
        <taxon>Roseofilum casamattae</taxon>
    </lineage>
</organism>
<dbReference type="EMBL" id="JAQOSQ010000052">
    <property type="protein sequence ID" value="MDJ1185820.1"/>
    <property type="molecule type" value="Genomic_DNA"/>
</dbReference>
<gene>
    <name evidence="1" type="ORF">PMH09_21800</name>
</gene>
<proteinExistence type="predicted"/>
<evidence type="ECO:0000313" key="2">
    <source>
        <dbReference type="Proteomes" id="UP001232992"/>
    </source>
</evidence>
<accession>A0ABT7C2Y3</accession>
<sequence>MNPKIARKLWNAGHSDESYSEQMWKDIMESLIDDFKQLIKQDFEYSSATIDITNPHSPLINQWMWSEDRSSLLFPVWLAVMGGDMAGCEENGHVKELFGVGVTLFPFDVTTEKRLHLSTGESIFQFIFERQPDDSGSWRSLGWCMDIYGEWEDIEWS</sequence>
<dbReference type="Proteomes" id="UP001232992">
    <property type="component" value="Unassembled WGS sequence"/>
</dbReference>
<evidence type="ECO:0000313" key="1">
    <source>
        <dbReference type="EMBL" id="MDJ1185820.1"/>
    </source>
</evidence>
<comment type="caution">
    <text evidence="1">The sequence shown here is derived from an EMBL/GenBank/DDBJ whole genome shotgun (WGS) entry which is preliminary data.</text>
</comment>
<name>A0ABT7C2Y3_9CYAN</name>
<keyword evidence="2" id="KW-1185">Reference proteome</keyword>